<gene>
    <name evidence="2" type="ORF">FHS34_007722</name>
</gene>
<evidence type="ECO:0000313" key="2">
    <source>
        <dbReference type="EMBL" id="MBB5932213.1"/>
    </source>
</evidence>
<accession>A0A7W9Q241</accession>
<sequence>MPSNERTPIAIAVMGAAFAAYLAISSPALIPAITLGVAAFVALLAFLKL</sequence>
<organism evidence="2 3">
    <name type="scientific">Streptomyces echinatus</name>
    <dbReference type="NCBI Taxonomy" id="67293"/>
    <lineage>
        <taxon>Bacteria</taxon>
        <taxon>Bacillati</taxon>
        <taxon>Actinomycetota</taxon>
        <taxon>Actinomycetes</taxon>
        <taxon>Kitasatosporales</taxon>
        <taxon>Streptomycetaceae</taxon>
        <taxon>Streptomyces</taxon>
    </lineage>
</organism>
<dbReference type="Proteomes" id="UP000585836">
    <property type="component" value="Unassembled WGS sequence"/>
</dbReference>
<keyword evidence="1" id="KW-0472">Membrane</keyword>
<evidence type="ECO:0000256" key="1">
    <source>
        <dbReference type="SAM" id="Phobius"/>
    </source>
</evidence>
<keyword evidence="3" id="KW-1185">Reference proteome</keyword>
<name>A0A7W9Q241_9ACTN</name>
<keyword evidence="1" id="KW-0812">Transmembrane</keyword>
<evidence type="ECO:0000313" key="3">
    <source>
        <dbReference type="Proteomes" id="UP000585836"/>
    </source>
</evidence>
<reference evidence="2 3" key="1">
    <citation type="submission" date="2020-08" db="EMBL/GenBank/DDBJ databases">
        <title>Genomic Encyclopedia of Type Strains, Phase III (KMG-III): the genomes of soil and plant-associated and newly described type strains.</title>
        <authorList>
            <person name="Whitman W."/>
        </authorList>
    </citation>
    <scope>NUCLEOTIDE SEQUENCE [LARGE SCALE GENOMIC DNA]</scope>
    <source>
        <strain evidence="2 3">CECT 3313</strain>
    </source>
</reference>
<keyword evidence="1" id="KW-1133">Transmembrane helix</keyword>
<feature type="transmembrane region" description="Helical" evidence="1">
    <location>
        <begin position="7"/>
        <end position="24"/>
    </location>
</feature>
<comment type="caution">
    <text evidence="2">The sequence shown here is derived from an EMBL/GenBank/DDBJ whole genome shotgun (WGS) entry which is preliminary data.</text>
</comment>
<dbReference type="RefSeq" id="WP_184974270.1">
    <property type="nucleotide sequence ID" value="NZ_BAAAWF010000091.1"/>
</dbReference>
<feature type="transmembrane region" description="Helical" evidence="1">
    <location>
        <begin position="30"/>
        <end position="47"/>
    </location>
</feature>
<dbReference type="EMBL" id="JACHJK010000022">
    <property type="protein sequence ID" value="MBB5932213.1"/>
    <property type="molecule type" value="Genomic_DNA"/>
</dbReference>
<protein>
    <submittedName>
        <fullName evidence="2">Uncharacterized protein</fullName>
    </submittedName>
</protein>
<dbReference type="AlphaFoldDB" id="A0A7W9Q241"/>
<proteinExistence type="predicted"/>